<protein>
    <submittedName>
        <fullName evidence="1">Uncharacterized protein</fullName>
    </submittedName>
</protein>
<dbReference type="Proteomes" id="UP001589700">
    <property type="component" value="Unassembled WGS sequence"/>
</dbReference>
<accession>A0ABV5JP58</accession>
<sequence>MGSIATLAQGSAAFATNSGSTLVDFGTGLPPLMLQMVGGLLNAIADNITASVSNP</sequence>
<evidence type="ECO:0000313" key="2">
    <source>
        <dbReference type="Proteomes" id="UP001589700"/>
    </source>
</evidence>
<reference evidence="1 2" key="1">
    <citation type="submission" date="2024-09" db="EMBL/GenBank/DDBJ databases">
        <authorList>
            <person name="Sun Q."/>
            <person name="Mori K."/>
        </authorList>
    </citation>
    <scope>NUCLEOTIDE SEQUENCE [LARGE SCALE GENOMIC DNA]</scope>
    <source>
        <strain evidence="1 2">CCM 7659</strain>
    </source>
</reference>
<comment type="caution">
    <text evidence="1">The sequence shown here is derived from an EMBL/GenBank/DDBJ whole genome shotgun (WGS) entry which is preliminary data.</text>
</comment>
<evidence type="ECO:0000313" key="1">
    <source>
        <dbReference type="EMBL" id="MFB9259192.1"/>
    </source>
</evidence>
<keyword evidence="2" id="KW-1185">Reference proteome</keyword>
<dbReference type="EMBL" id="JBHMDY010000004">
    <property type="protein sequence ID" value="MFB9259192.1"/>
    <property type="molecule type" value="Genomic_DNA"/>
</dbReference>
<dbReference type="RefSeq" id="WP_182630941.1">
    <property type="nucleotide sequence ID" value="NZ_JAALDM010000019.1"/>
</dbReference>
<organism evidence="1 2">
    <name type="scientific">Dietzia aerolata</name>
    <dbReference type="NCBI Taxonomy" id="595984"/>
    <lineage>
        <taxon>Bacteria</taxon>
        <taxon>Bacillati</taxon>
        <taxon>Actinomycetota</taxon>
        <taxon>Actinomycetes</taxon>
        <taxon>Mycobacteriales</taxon>
        <taxon>Dietziaceae</taxon>
        <taxon>Dietzia</taxon>
    </lineage>
</organism>
<gene>
    <name evidence="1" type="ORF">ACFFVD_05195</name>
</gene>
<proteinExistence type="predicted"/>
<name>A0ABV5JP58_9ACTN</name>